<organism evidence="2 3">
    <name type="scientific">Candidatus Eubacterium faecipullorum</name>
    <dbReference type="NCBI Taxonomy" id="2838571"/>
    <lineage>
        <taxon>Bacteria</taxon>
        <taxon>Bacillati</taxon>
        <taxon>Bacillota</taxon>
        <taxon>Clostridia</taxon>
        <taxon>Eubacteriales</taxon>
        <taxon>Eubacteriaceae</taxon>
        <taxon>Eubacterium</taxon>
    </lineage>
</organism>
<dbReference type="Proteomes" id="UP000824205">
    <property type="component" value="Unassembled WGS sequence"/>
</dbReference>
<evidence type="ECO:0000313" key="3">
    <source>
        <dbReference type="Proteomes" id="UP000824205"/>
    </source>
</evidence>
<gene>
    <name evidence="2" type="ORF">IAA48_08040</name>
</gene>
<dbReference type="PANTHER" id="PTHR43792">
    <property type="entry name" value="GNAT FAMILY, PUTATIVE (AFU_ORTHOLOGUE AFUA_3G00765)-RELATED-RELATED"/>
    <property type="match status" value="1"/>
</dbReference>
<dbReference type="InterPro" id="IPR016181">
    <property type="entry name" value="Acyl_CoA_acyltransferase"/>
</dbReference>
<name>A0A9D1UFZ4_9FIRM</name>
<comment type="caution">
    <text evidence="2">The sequence shown here is derived from an EMBL/GenBank/DDBJ whole genome shotgun (WGS) entry which is preliminary data.</text>
</comment>
<evidence type="ECO:0000259" key="1">
    <source>
        <dbReference type="PROSITE" id="PS51186"/>
    </source>
</evidence>
<proteinExistence type="predicted"/>
<dbReference type="InterPro" id="IPR000182">
    <property type="entry name" value="GNAT_dom"/>
</dbReference>
<protein>
    <submittedName>
        <fullName evidence="2">GNAT family N-acetyltransferase</fullName>
    </submittedName>
</protein>
<accession>A0A9D1UFZ4</accession>
<dbReference type="SUPFAM" id="SSF55729">
    <property type="entry name" value="Acyl-CoA N-acyltransferases (Nat)"/>
    <property type="match status" value="1"/>
</dbReference>
<dbReference type="Gene3D" id="3.40.630.30">
    <property type="match status" value="1"/>
</dbReference>
<dbReference type="InterPro" id="IPR051531">
    <property type="entry name" value="N-acetyltransferase"/>
</dbReference>
<reference evidence="2" key="1">
    <citation type="journal article" date="2021" name="PeerJ">
        <title>Extensive microbial diversity within the chicken gut microbiome revealed by metagenomics and culture.</title>
        <authorList>
            <person name="Gilroy R."/>
            <person name="Ravi A."/>
            <person name="Getino M."/>
            <person name="Pursley I."/>
            <person name="Horton D.L."/>
            <person name="Alikhan N.F."/>
            <person name="Baker D."/>
            <person name="Gharbi K."/>
            <person name="Hall N."/>
            <person name="Watson M."/>
            <person name="Adriaenssens E.M."/>
            <person name="Foster-Nyarko E."/>
            <person name="Jarju S."/>
            <person name="Secka A."/>
            <person name="Antonio M."/>
            <person name="Oren A."/>
            <person name="Chaudhuri R.R."/>
            <person name="La Ragione R."/>
            <person name="Hildebrand F."/>
            <person name="Pallen M.J."/>
        </authorList>
    </citation>
    <scope>NUCLEOTIDE SEQUENCE</scope>
    <source>
        <strain evidence="2">421</strain>
    </source>
</reference>
<dbReference type="AlphaFoldDB" id="A0A9D1UFZ4"/>
<dbReference type="EMBL" id="DXGE01000034">
    <property type="protein sequence ID" value="HIW86429.1"/>
    <property type="molecule type" value="Genomic_DNA"/>
</dbReference>
<dbReference type="PROSITE" id="PS51186">
    <property type="entry name" value="GNAT"/>
    <property type="match status" value="1"/>
</dbReference>
<evidence type="ECO:0000313" key="2">
    <source>
        <dbReference type="EMBL" id="HIW86429.1"/>
    </source>
</evidence>
<sequence length="184" mass="21015">MEIITERLVIRELCEADYPEFERTLNDVQKTCFGSGKGFLNWLISQYSEMDIINGLISFGIFEKATGKLMGTVGAGKHDDLNEPEIFYYLSAEYRGYGFASEAVKAVTEWALKNYNIPYLIGTVAVDNVKSQHVLERCGYQFIAIRSLLVHATNERLDFKYYRYYTTSARRELSPSAVIQCSPK</sequence>
<reference evidence="2" key="2">
    <citation type="submission" date="2021-04" db="EMBL/GenBank/DDBJ databases">
        <authorList>
            <person name="Gilroy R."/>
        </authorList>
    </citation>
    <scope>NUCLEOTIDE SEQUENCE</scope>
    <source>
        <strain evidence="2">421</strain>
    </source>
</reference>
<feature type="domain" description="N-acetyltransferase" evidence="1">
    <location>
        <begin position="8"/>
        <end position="160"/>
    </location>
</feature>
<dbReference type="GO" id="GO:0016747">
    <property type="term" value="F:acyltransferase activity, transferring groups other than amino-acyl groups"/>
    <property type="evidence" value="ECO:0007669"/>
    <property type="project" value="InterPro"/>
</dbReference>
<dbReference type="Pfam" id="PF13302">
    <property type="entry name" value="Acetyltransf_3"/>
    <property type="match status" value="1"/>
</dbReference>